<evidence type="ECO:0000313" key="2">
    <source>
        <dbReference type="Proteomes" id="UP001634007"/>
    </source>
</evidence>
<protein>
    <submittedName>
        <fullName evidence="1">Uncharacterized protein</fullName>
    </submittedName>
</protein>
<dbReference type="Proteomes" id="UP001634007">
    <property type="component" value="Unassembled WGS sequence"/>
</dbReference>
<name>A0ABD3JXC4_EUCGL</name>
<dbReference type="AlphaFoldDB" id="A0ABD3JXC4"/>
<sequence>MRALPFRLRVSSSKPRAAAHRAGALKMAVRYERRPGQNRLRHELPASITSSPLACGGHRARKRWRQRRRPQSALFVHNHPKRNLVLCMVPTSTGRMPFVSFIGDLSTKFDSVFALVKMMENPSCQRRPTRTK</sequence>
<gene>
    <name evidence="1" type="ORF">ACJRO7_029114</name>
</gene>
<reference evidence="1 2" key="1">
    <citation type="submission" date="2024-11" db="EMBL/GenBank/DDBJ databases">
        <title>Chromosome-level genome assembly of Eucalyptus globulus Labill. provides insights into its genome evolution.</title>
        <authorList>
            <person name="Li X."/>
        </authorList>
    </citation>
    <scope>NUCLEOTIDE SEQUENCE [LARGE SCALE GENOMIC DNA]</scope>
    <source>
        <strain evidence="1">CL2024</strain>
        <tissue evidence="1">Fresh tender leaves</tissue>
    </source>
</reference>
<dbReference type="EMBL" id="JBJKBG010000007">
    <property type="protein sequence ID" value="KAL3732395.1"/>
    <property type="molecule type" value="Genomic_DNA"/>
</dbReference>
<comment type="caution">
    <text evidence="1">The sequence shown here is derived from an EMBL/GenBank/DDBJ whole genome shotgun (WGS) entry which is preliminary data.</text>
</comment>
<proteinExistence type="predicted"/>
<organism evidence="1 2">
    <name type="scientific">Eucalyptus globulus</name>
    <name type="common">Tasmanian blue gum</name>
    <dbReference type="NCBI Taxonomy" id="34317"/>
    <lineage>
        <taxon>Eukaryota</taxon>
        <taxon>Viridiplantae</taxon>
        <taxon>Streptophyta</taxon>
        <taxon>Embryophyta</taxon>
        <taxon>Tracheophyta</taxon>
        <taxon>Spermatophyta</taxon>
        <taxon>Magnoliopsida</taxon>
        <taxon>eudicotyledons</taxon>
        <taxon>Gunneridae</taxon>
        <taxon>Pentapetalae</taxon>
        <taxon>rosids</taxon>
        <taxon>malvids</taxon>
        <taxon>Myrtales</taxon>
        <taxon>Myrtaceae</taxon>
        <taxon>Myrtoideae</taxon>
        <taxon>Eucalypteae</taxon>
        <taxon>Eucalyptus</taxon>
    </lineage>
</organism>
<evidence type="ECO:0000313" key="1">
    <source>
        <dbReference type="EMBL" id="KAL3732395.1"/>
    </source>
</evidence>
<accession>A0ABD3JXC4</accession>
<keyword evidence="2" id="KW-1185">Reference proteome</keyword>